<dbReference type="AlphaFoldDB" id="A0A2V1ACT6"/>
<evidence type="ECO:0000256" key="1">
    <source>
        <dbReference type="ARBA" id="ARBA00022553"/>
    </source>
</evidence>
<proteinExistence type="predicted"/>
<evidence type="ECO:0000256" key="2">
    <source>
        <dbReference type="ARBA" id="ARBA00022737"/>
    </source>
</evidence>
<dbReference type="RefSeq" id="XP_025336779.1">
    <property type="nucleotide sequence ID" value="XM_025482161.1"/>
</dbReference>
<dbReference type="InterPro" id="IPR051726">
    <property type="entry name" value="Chitin_Synth_Reg"/>
</dbReference>
<protein>
    <recommendedName>
        <fullName evidence="6">Activator of C kinase protein 1</fullName>
    </recommendedName>
</protein>
<dbReference type="InterPro" id="IPR006597">
    <property type="entry name" value="Sel1-like"/>
</dbReference>
<accession>A0A2V1ACT6</accession>
<reference evidence="4 5" key="1">
    <citation type="submission" date="2017-12" db="EMBL/GenBank/DDBJ databases">
        <title>Genome Sequence of the Amphotericin B-resistant Candida duobushaemulonii strain, B09383.</title>
        <authorList>
            <person name="Chow N.A."/>
            <person name="Gade L."/>
            <person name="Batra D."/>
            <person name="Rowe L.A."/>
            <person name="Loparev V.N."/>
            <person name="Litvintseva A.P."/>
        </authorList>
    </citation>
    <scope>NUCLEOTIDE SEQUENCE [LARGE SCALE GENOMIC DNA]</scope>
    <source>
        <strain evidence="4 5">B09383</strain>
    </source>
</reference>
<organism evidence="4 5">
    <name type="scientific">Candidozyma duobushaemuli</name>
    <dbReference type="NCBI Taxonomy" id="1231522"/>
    <lineage>
        <taxon>Eukaryota</taxon>
        <taxon>Fungi</taxon>
        <taxon>Dikarya</taxon>
        <taxon>Ascomycota</taxon>
        <taxon>Saccharomycotina</taxon>
        <taxon>Pichiomycetes</taxon>
        <taxon>Metschnikowiaceae</taxon>
        <taxon>Candidozyma</taxon>
    </lineage>
</organism>
<dbReference type="Proteomes" id="UP000244406">
    <property type="component" value="Unassembled WGS sequence"/>
</dbReference>
<evidence type="ECO:0008006" key="6">
    <source>
        <dbReference type="Google" id="ProtNLM"/>
    </source>
</evidence>
<feature type="compositionally biased region" description="Low complexity" evidence="3">
    <location>
        <begin position="132"/>
        <end position="146"/>
    </location>
</feature>
<sequence>MSHPYRQKASGQNGSPVADPTPYPLSDIANATDSTSDLSFKSSNSHQYSSLAGYPQPSMSGLGSGPGSGLASMTYPQKYPGLDETTSLSNRLATTSLSSPRFNATEAPPQARVASDAPYPVDEPSSSQNRYSAISPPSVPASADSSVTNLNLNNNHSQDLYLRPEHNFSVASSMPGQLARFSHARSLSSSSSFFQDQDSHNLVNDCLGENSASLMPRIKTMEMYRKNAKKSTDPAVLFQYAQYMLQTALMVDTNSPDSSGGSTPKKKTGSSLSIDADLKKGHRKSKSSNSFDLADASSLELKKSLFKEAHHYLKRLADKGYVDAQYLLGDAYSSGAFGKVDNREAFSLFLAAAKHGHTESAFRTAHCYEDGLGTGHDSRKGMDFLKMAASKNHPAAMYKLGVYCFYGRMGVSQDVATKKVGIKWLERASNVATELTAAAPYELGKIYYEGFIDIVIADKMYALKLFSDAAALGHVEAAAILGHHYEIGEIVDADAQLSINYYTNAAVAGHPQSMLSICAWYLVGSEPYLPKDEDEAFEWAKRAATAGLAKAQFALANFYDKGIGCEKNLKEAQSWYVKAAENGEIKALARITNKDEAARAAKLAKKNKKRSPSNAAPQEKDCVIV</sequence>
<feature type="compositionally biased region" description="Polar residues" evidence="3">
    <location>
        <begin position="84"/>
        <end position="102"/>
    </location>
</feature>
<dbReference type="PANTHER" id="PTHR46430:SF1">
    <property type="entry name" value="CHITIN SYNTHASE REGULATOR SKT5-RELATED"/>
    <property type="match status" value="1"/>
</dbReference>
<evidence type="ECO:0000256" key="3">
    <source>
        <dbReference type="SAM" id="MobiDB-lite"/>
    </source>
</evidence>
<feature type="region of interest" description="Disordered" evidence="3">
    <location>
        <begin position="253"/>
        <end position="290"/>
    </location>
</feature>
<comment type="caution">
    <text evidence="4">The sequence shown here is derived from an EMBL/GenBank/DDBJ whole genome shotgun (WGS) entry which is preliminary data.</text>
</comment>
<feature type="compositionally biased region" description="Polar residues" evidence="3">
    <location>
        <begin position="253"/>
        <end position="262"/>
    </location>
</feature>
<dbReference type="SMART" id="SM00671">
    <property type="entry name" value="SEL1"/>
    <property type="match status" value="7"/>
</dbReference>
<evidence type="ECO:0000313" key="5">
    <source>
        <dbReference type="Proteomes" id="UP000244406"/>
    </source>
</evidence>
<name>A0A2V1ACT6_9ASCO</name>
<dbReference type="VEuPathDB" id="FungiDB:CXQ87_003694"/>
<feature type="compositionally biased region" description="Basic residues" evidence="3">
    <location>
        <begin position="602"/>
        <end position="611"/>
    </location>
</feature>
<dbReference type="EMBL" id="PKFP01000004">
    <property type="protein sequence ID" value="PVH15839.1"/>
    <property type="molecule type" value="Genomic_DNA"/>
</dbReference>
<keyword evidence="5" id="KW-1185">Reference proteome</keyword>
<keyword evidence="2" id="KW-0677">Repeat</keyword>
<dbReference type="FunFam" id="1.25.40.10:FF:000707">
    <property type="entry name" value="Chitin synthase regulatory factor 3"/>
    <property type="match status" value="1"/>
</dbReference>
<gene>
    <name evidence="4" type="ORF">CXQ87_003694</name>
</gene>
<dbReference type="Gene3D" id="1.25.40.10">
    <property type="entry name" value="Tetratricopeptide repeat domain"/>
    <property type="match status" value="2"/>
</dbReference>
<feature type="region of interest" description="Disordered" evidence="3">
    <location>
        <begin position="1"/>
        <end position="152"/>
    </location>
</feature>
<feature type="compositionally biased region" description="Polar residues" evidence="3">
    <location>
        <begin position="29"/>
        <end position="50"/>
    </location>
</feature>
<evidence type="ECO:0000313" key="4">
    <source>
        <dbReference type="EMBL" id="PVH15839.1"/>
    </source>
</evidence>
<dbReference type="InterPro" id="IPR011990">
    <property type="entry name" value="TPR-like_helical_dom_sf"/>
</dbReference>
<keyword evidence="1" id="KW-0597">Phosphoprotein</keyword>
<dbReference type="Pfam" id="PF08238">
    <property type="entry name" value="Sel1"/>
    <property type="match status" value="8"/>
</dbReference>
<dbReference type="GeneID" id="37003694"/>
<dbReference type="PANTHER" id="PTHR46430">
    <property type="entry name" value="PROTEIN SKT5-RELATED"/>
    <property type="match status" value="1"/>
</dbReference>
<feature type="region of interest" description="Disordered" evidence="3">
    <location>
        <begin position="602"/>
        <end position="625"/>
    </location>
</feature>
<dbReference type="SUPFAM" id="SSF81901">
    <property type="entry name" value="HCP-like"/>
    <property type="match status" value="1"/>
</dbReference>